<dbReference type="InterPro" id="IPR010775">
    <property type="entry name" value="DUF1365"/>
</dbReference>
<evidence type="ECO:0000313" key="1">
    <source>
        <dbReference type="EMBL" id="GAA3616576.1"/>
    </source>
</evidence>
<dbReference type="RefSeq" id="WP_345718738.1">
    <property type="nucleotide sequence ID" value="NZ_BAAAZO010000006.1"/>
</dbReference>
<organism evidence="1 2">
    <name type="scientific">Kineosporia mesophila</name>
    <dbReference type="NCBI Taxonomy" id="566012"/>
    <lineage>
        <taxon>Bacteria</taxon>
        <taxon>Bacillati</taxon>
        <taxon>Actinomycetota</taxon>
        <taxon>Actinomycetes</taxon>
        <taxon>Kineosporiales</taxon>
        <taxon>Kineosporiaceae</taxon>
        <taxon>Kineosporia</taxon>
    </lineage>
</organism>
<comment type="caution">
    <text evidence="1">The sequence shown here is derived from an EMBL/GenBank/DDBJ whole genome shotgun (WGS) entry which is preliminary data.</text>
</comment>
<accession>A0ABP6ZSM0</accession>
<keyword evidence="2" id="KW-1185">Reference proteome</keyword>
<dbReference type="Pfam" id="PF07103">
    <property type="entry name" value="DUF1365"/>
    <property type="match status" value="1"/>
</dbReference>
<protein>
    <submittedName>
        <fullName evidence="1">DUF1365 domain-containing protein</fullName>
    </submittedName>
</protein>
<reference evidence="2" key="1">
    <citation type="journal article" date="2019" name="Int. J. Syst. Evol. Microbiol.">
        <title>The Global Catalogue of Microorganisms (GCM) 10K type strain sequencing project: providing services to taxonomists for standard genome sequencing and annotation.</title>
        <authorList>
            <consortium name="The Broad Institute Genomics Platform"/>
            <consortium name="The Broad Institute Genome Sequencing Center for Infectious Disease"/>
            <person name="Wu L."/>
            <person name="Ma J."/>
        </authorList>
    </citation>
    <scope>NUCLEOTIDE SEQUENCE [LARGE SCALE GENOMIC DNA]</scope>
    <source>
        <strain evidence="2">JCM 16902</strain>
    </source>
</reference>
<evidence type="ECO:0000313" key="2">
    <source>
        <dbReference type="Proteomes" id="UP001501074"/>
    </source>
</evidence>
<sequence>MVRKKLAGANAVVGLAQSAIYRCSIEHTRTTPLRNQFRYRSYLWSVDLDDLPRVPSVVAGFRAQDHLGTGPDLRGNVDAYLAAEGIDLQGGRIRMLTAARVLGYVFNPLTVYWCHDPAGDLVCVVAEVHNTYGGRHCYLVRTDDRGRGRVEKDFYVSPFESASGAHYTMSLPEPGADLDLAITLHRPGQAPFVTRVHGRRHVATRATITRFAVRFPLAPLAVAARIRLQGVKLWVRGLPVVPRPDHVRQEAVE</sequence>
<name>A0ABP6ZSM0_9ACTN</name>
<dbReference type="EMBL" id="BAAAZO010000006">
    <property type="protein sequence ID" value="GAA3616576.1"/>
    <property type="molecule type" value="Genomic_DNA"/>
</dbReference>
<gene>
    <name evidence="1" type="ORF">GCM10022223_36330</name>
</gene>
<dbReference type="PANTHER" id="PTHR33973:SF4">
    <property type="entry name" value="OS07G0153300 PROTEIN"/>
    <property type="match status" value="1"/>
</dbReference>
<proteinExistence type="predicted"/>
<dbReference type="PANTHER" id="PTHR33973">
    <property type="entry name" value="OS07G0153300 PROTEIN"/>
    <property type="match status" value="1"/>
</dbReference>
<dbReference type="Proteomes" id="UP001501074">
    <property type="component" value="Unassembled WGS sequence"/>
</dbReference>